<dbReference type="GO" id="GO:0005524">
    <property type="term" value="F:ATP binding"/>
    <property type="evidence" value="ECO:0007669"/>
    <property type="project" value="UniProtKB-KW"/>
</dbReference>
<dbReference type="FunCoup" id="C4QX41">
    <property type="interactions" value="984"/>
</dbReference>
<dbReference type="Proteomes" id="UP000000314">
    <property type="component" value="Chromosome 1"/>
</dbReference>
<proteinExistence type="predicted"/>
<evidence type="ECO:0000256" key="12">
    <source>
        <dbReference type="ARBA" id="ARBA00041570"/>
    </source>
</evidence>
<evidence type="ECO:0000256" key="11">
    <source>
        <dbReference type="ARBA" id="ARBA00039885"/>
    </source>
</evidence>
<keyword evidence="6" id="KW-0833">Ubl conjugation pathway</keyword>
<name>C4QX41_KOMPG</name>
<reference evidence="17 18" key="1">
    <citation type="journal article" date="2009" name="Nat. Biotechnol.">
        <title>Genome sequence of the recombinant protein production host Pichia pastoris.</title>
        <authorList>
            <person name="De Schutter K."/>
            <person name="Lin Y.C."/>
            <person name="Tiels P."/>
            <person name="Van Hecke A."/>
            <person name="Glinka S."/>
            <person name="Weber-Lehmann J."/>
            <person name="Rouze P."/>
            <person name="Van de Peer Y."/>
            <person name="Callewaert N."/>
        </authorList>
    </citation>
    <scope>NUCLEOTIDE SEQUENCE [LARGE SCALE GENOMIC DNA]</scope>
    <source>
        <strain evidence="18">GS115 / ATCC 20864</strain>
    </source>
</reference>
<dbReference type="InParanoid" id="C4QX41"/>
<dbReference type="STRING" id="644223.C4QX41"/>
<dbReference type="eggNOG" id="KOG0894">
    <property type="taxonomic scope" value="Eukaryota"/>
</dbReference>
<feature type="transmembrane region" description="Helical" evidence="15">
    <location>
        <begin position="229"/>
        <end position="246"/>
    </location>
</feature>
<keyword evidence="8" id="KW-0067">ATP-binding</keyword>
<dbReference type="GO" id="GO:0036503">
    <property type="term" value="P:ERAD pathway"/>
    <property type="evidence" value="ECO:0007669"/>
    <property type="project" value="EnsemblFungi"/>
</dbReference>
<evidence type="ECO:0000256" key="10">
    <source>
        <dbReference type="ARBA" id="ARBA00023136"/>
    </source>
</evidence>
<evidence type="ECO:0000313" key="17">
    <source>
        <dbReference type="EMBL" id="CAY67814.1"/>
    </source>
</evidence>
<keyword evidence="9 15" id="KW-1133">Transmembrane helix</keyword>
<evidence type="ECO:0000256" key="1">
    <source>
        <dbReference type="ARBA" id="ARBA00004586"/>
    </source>
</evidence>
<dbReference type="AlphaFoldDB" id="C4QX41"/>
<feature type="domain" description="UBC core" evidence="16">
    <location>
        <begin position="5"/>
        <end position="167"/>
    </location>
</feature>
<dbReference type="RefSeq" id="XP_002490095.1">
    <property type="nucleotide sequence ID" value="XM_002490050.1"/>
</dbReference>
<keyword evidence="10 15" id="KW-0472">Membrane</keyword>
<dbReference type="InterPro" id="IPR050113">
    <property type="entry name" value="Ub_conjugating_enzyme"/>
</dbReference>
<dbReference type="GeneID" id="8196566"/>
<keyword evidence="7" id="KW-0256">Endoplasmic reticulum</keyword>
<protein>
    <recommendedName>
        <fullName evidence="11">Ubiquitin-conjugating enzyme E2 6</fullName>
        <ecNumber evidence="2">2.3.2.23</ecNumber>
    </recommendedName>
    <alternativeName>
        <fullName evidence="13">E2 ubiquitin-conjugating enzyme 6</fullName>
    </alternativeName>
    <alternativeName>
        <fullName evidence="14">Ubiquitin carrier protein UBC6</fullName>
    </alternativeName>
    <alternativeName>
        <fullName evidence="12">Ubiquitin-protein ligase UBC6</fullName>
    </alternativeName>
</protein>
<evidence type="ECO:0000256" key="13">
    <source>
        <dbReference type="ARBA" id="ARBA00042181"/>
    </source>
</evidence>
<evidence type="ECO:0000256" key="5">
    <source>
        <dbReference type="ARBA" id="ARBA00022741"/>
    </source>
</evidence>
<comment type="subcellular location">
    <subcellularLocation>
        <location evidence="1">Endoplasmic reticulum membrane</location>
    </subcellularLocation>
</comment>
<sequence>MATKQAHRRLTKEYKLIQDNSPPFITAHPSESNILEWHYVIDGPPDTPYNNGQYHGVLLFPSEYPFKPPSIKMCTPNGRFQTNTKLCLSMSDFHPDLWNPGWSVTTILVGLLSFMTGSDSTTGSISTSDAVKVNLAKASKFYNACQNSAFQVQFPALAKQTIDQIHEDRLREIADVRKLDCPTDTAEGAINIGEIEDPEDKVRYQIWKENESKRADQNDKSPASILSKLQYILFFIFLGAIFKYYVH</sequence>
<dbReference type="GO" id="GO:0061631">
    <property type="term" value="F:ubiquitin conjugating enzyme activity"/>
    <property type="evidence" value="ECO:0007669"/>
    <property type="project" value="UniProtKB-EC"/>
</dbReference>
<evidence type="ECO:0000256" key="2">
    <source>
        <dbReference type="ARBA" id="ARBA00012486"/>
    </source>
</evidence>
<dbReference type="EC" id="2.3.2.23" evidence="2"/>
<dbReference type="PANTHER" id="PTHR24067">
    <property type="entry name" value="UBIQUITIN-CONJUGATING ENZYME E2"/>
    <property type="match status" value="1"/>
</dbReference>
<dbReference type="GO" id="GO:0005789">
    <property type="term" value="C:endoplasmic reticulum membrane"/>
    <property type="evidence" value="ECO:0007669"/>
    <property type="project" value="UniProtKB-SubCell"/>
</dbReference>
<dbReference type="KEGG" id="ppa:PAS_chr1-1_0437"/>
<dbReference type="OrthoDB" id="1158011at2759"/>
<evidence type="ECO:0000256" key="4">
    <source>
        <dbReference type="ARBA" id="ARBA00022692"/>
    </source>
</evidence>
<dbReference type="Gene3D" id="3.10.110.10">
    <property type="entry name" value="Ubiquitin Conjugating Enzyme"/>
    <property type="match status" value="1"/>
</dbReference>
<dbReference type="EMBL" id="FN392319">
    <property type="protein sequence ID" value="CAY67814.1"/>
    <property type="molecule type" value="Genomic_DNA"/>
</dbReference>
<dbReference type="SMART" id="SM00212">
    <property type="entry name" value="UBCc"/>
    <property type="match status" value="1"/>
</dbReference>
<gene>
    <name evidence="17" type="ordered locus">PAS_chr1-1_0437</name>
</gene>
<evidence type="ECO:0000256" key="15">
    <source>
        <dbReference type="SAM" id="Phobius"/>
    </source>
</evidence>
<evidence type="ECO:0000259" key="16">
    <source>
        <dbReference type="PROSITE" id="PS50127"/>
    </source>
</evidence>
<dbReference type="InterPro" id="IPR016135">
    <property type="entry name" value="UBQ-conjugating_enzyme/RWD"/>
</dbReference>
<evidence type="ECO:0000313" key="18">
    <source>
        <dbReference type="Proteomes" id="UP000000314"/>
    </source>
</evidence>
<dbReference type="SMR" id="C4QX41"/>
<evidence type="ECO:0000256" key="14">
    <source>
        <dbReference type="ARBA" id="ARBA00042191"/>
    </source>
</evidence>
<dbReference type="CDD" id="cd23799">
    <property type="entry name" value="UBCc_UBE2J"/>
    <property type="match status" value="1"/>
</dbReference>
<keyword evidence="5" id="KW-0547">Nucleotide-binding</keyword>
<evidence type="ECO:0000256" key="8">
    <source>
        <dbReference type="ARBA" id="ARBA00022840"/>
    </source>
</evidence>
<dbReference type="GO" id="GO:0006513">
    <property type="term" value="P:protein monoubiquitination"/>
    <property type="evidence" value="ECO:0007669"/>
    <property type="project" value="EnsemblFungi"/>
</dbReference>
<accession>C4QX41</accession>
<evidence type="ECO:0000256" key="7">
    <source>
        <dbReference type="ARBA" id="ARBA00022824"/>
    </source>
</evidence>
<evidence type="ECO:0000256" key="3">
    <source>
        <dbReference type="ARBA" id="ARBA00022679"/>
    </source>
</evidence>
<evidence type="ECO:0000256" key="6">
    <source>
        <dbReference type="ARBA" id="ARBA00022786"/>
    </source>
</evidence>
<dbReference type="SUPFAM" id="SSF54495">
    <property type="entry name" value="UBC-like"/>
    <property type="match status" value="1"/>
</dbReference>
<dbReference type="PROSITE" id="PS50127">
    <property type="entry name" value="UBC_2"/>
    <property type="match status" value="1"/>
</dbReference>
<keyword evidence="3" id="KW-0808">Transferase</keyword>
<dbReference type="Pfam" id="PF00179">
    <property type="entry name" value="UQ_con"/>
    <property type="match status" value="1"/>
</dbReference>
<dbReference type="InterPro" id="IPR000608">
    <property type="entry name" value="UBC"/>
</dbReference>
<keyword evidence="4 15" id="KW-0812">Transmembrane</keyword>
<dbReference type="FunFam" id="3.10.110.10:FF:000023">
    <property type="entry name" value="Ubiquitin-conjugating enzyme E2 J2"/>
    <property type="match status" value="1"/>
</dbReference>
<evidence type="ECO:0000256" key="9">
    <source>
        <dbReference type="ARBA" id="ARBA00022989"/>
    </source>
</evidence>
<dbReference type="GO" id="GO:0000209">
    <property type="term" value="P:protein polyubiquitination"/>
    <property type="evidence" value="ECO:0007669"/>
    <property type="project" value="EnsemblFungi"/>
</dbReference>
<keyword evidence="18" id="KW-1185">Reference proteome</keyword>
<dbReference type="HOGENOM" id="CLU_041481_1_0_1"/>
<organism evidence="17 18">
    <name type="scientific">Komagataella phaffii (strain GS115 / ATCC 20864)</name>
    <name type="common">Yeast</name>
    <name type="synonym">Pichia pastoris</name>
    <dbReference type="NCBI Taxonomy" id="644223"/>
    <lineage>
        <taxon>Eukaryota</taxon>
        <taxon>Fungi</taxon>
        <taxon>Dikarya</taxon>
        <taxon>Ascomycota</taxon>
        <taxon>Saccharomycotina</taxon>
        <taxon>Pichiomycetes</taxon>
        <taxon>Pichiales</taxon>
        <taxon>Pichiaceae</taxon>
        <taxon>Komagataella</taxon>
    </lineage>
</organism>